<keyword evidence="2" id="KW-0560">Oxidoreductase</keyword>
<dbReference type="PRINTS" id="PR00080">
    <property type="entry name" value="SDRFAMILY"/>
</dbReference>
<dbReference type="PRINTS" id="PR00081">
    <property type="entry name" value="GDHRDH"/>
</dbReference>
<evidence type="ECO:0000313" key="5">
    <source>
        <dbReference type="Proteomes" id="UP001219605"/>
    </source>
</evidence>
<comment type="similarity">
    <text evidence="1 3">Belongs to the short-chain dehydrogenases/reductases (SDR) family.</text>
</comment>
<reference evidence="4 5" key="1">
    <citation type="submission" date="2023-02" db="EMBL/GenBank/DDBJ databases">
        <authorList>
            <person name="Mo P."/>
        </authorList>
    </citation>
    <scope>NUCLEOTIDE SEQUENCE [LARGE SCALE GENOMIC DNA]</scope>
    <source>
        <strain evidence="4 5">HUAS 3</strain>
    </source>
</reference>
<evidence type="ECO:0000256" key="1">
    <source>
        <dbReference type="ARBA" id="ARBA00006484"/>
    </source>
</evidence>
<dbReference type="PROSITE" id="PS00061">
    <property type="entry name" value="ADH_SHORT"/>
    <property type="match status" value="1"/>
</dbReference>
<dbReference type="Pfam" id="PF00106">
    <property type="entry name" value="adh_short"/>
    <property type="match status" value="1"/>
</dbReference>
<gene>
    <name evidence="4" type="ORF">PVK37_24360</name>
</gene>
<dbReference type="Gene3D" id="3.40.50.720">
    <property type="entry name" value="NAD(P)-binding Rossmann-like Domain"/>
    <property type="match status" value="1"/>
</dbReference>
<name>A0ABY7ZKP9_9ACTN</name>
<evidence type="ECO:0000256" key="2">
    <source>
        <dbReference type="ARBA" id="ARBA00023002"/>
    </source>
</evidence>
<dbReference type="SUPFAM" id="SSF51735">
    <property type="entry name" value="NAD(P)-binding Rossmann-fold domains"/>
    <property type="match status" value="1"/>
</dbReference>
<organism evidence="4 5">
    <name type="scientific">Micromonospora cathayae</name>
    <dbReference type="NCBI Taxonomy" id="3028804"/>
    <lineage>
        <taxon>Bacteria</taxon>
        <taxon>Bacillati</taxon>
        <taxon>Actinomycetota</taxon>
        <taxon>Actinomycetes</taxon>
        <taxon>Micromonosporales</taxon>
        <taxon>Micromonosporaceae</taxon>
        <taxon>Micromonospora</taxon>
    </lineage>
</organism>
<dbReference type="EMBL" id="CP118615">
    <property type="protein sequence ID" value="WDZ83570.1"/>
    <property type="molecule type" value="Genomic_DNA"/>
</dbReference>
<dbReference type="RefSeq" id="WP_275030128.1">
    <property type="nucleotide sequence ID" value="NZ_CP118615.1"/>
</dbReference>
<dbReference type="PANTHER" id="PTHR43180">
    <property type="entry name" value="3-OXOACYL-(ACYL-CARRIER-PROTEIN) REDUCTASE (AFU_ORTHOLOGUE AFUA_6G11210)"/>
    <property type="match status" value="1"/>
</dbReference>
<accession>A0ABY7ZKP9</accession>
<dbReference type="InterPro" id="IPR002347">
    <property type="entry name" value="SDR_fam"/>
</dbReference>
<evidence type="ECO:0000256" key="3">
    <source>
        <dbReference type="RuleBase" id="RU000363"/>
    </source>
</evidence>
<proteinExistence type="inferred from homology"/>
<dbReference type="Proteomes" id="UP001219605">
    <property type="component" value="Chromosome"/>
</dbReference>
<dbReference type="PANTHER" id="PTHR43180:SF33">
    <property type="entry name" value="15-HYDROXYPROSTAGLANDIN DEHYDROGENASE [NAD(+)]-LIKE"/>
    <property type="match status" value="1"/>
</dbReference>
<dbReference type="InterPro" id="IPR020904">
    <property type="entry name" value="Sc_DH/Rdtase_CS"/>
</dbReference>
<sequence length="254" mass="25869">MADDARDRTPCDRVALVTGGAGGIGAAVARRLAASGRRVVVADLAVPAGEALAAEIGGVFVRTDVTSLDDNRAVVAAAARLGRLDVVHLNAGVSGGCGFGDEFAPDRYLRALSVNLNGVVFGVHAALPRLRGRGGTIVVTGSLAGLVGSAFDPVYATTKHAVIGLVRCLAPALAPDGIRINALCPTFVDTPFIDEARAGLRDRGLPVLTPDQVADAFGTVLDSPGSGQAWVLRPGVLQPFPFPPLPEASPAAAR</sequence>
<protein>
    <submittedName>
        <fullName evidence="4">SDR family NAD(P)-dependent oxidoreductase</fullName>
    </submittedName>
</protein>
<dbReference type="InterPro" id="IPR036291">
    <property type="entry name" value="NAD(P)-bd_dom_sf"/>
</dbReference>
<evidence type="ECO:0000313" key="4">
    <source>
        <dbReference type="EMBL" id="WDZ83570.1"/>
    </source>
</evidence>
<keyword evidence="5" id="KW-1185">Reference proteome</keyword>